<reference evidence="2 3" key="1">
    <citation type="submission" date="2020-08" db="EMBL/GenBank/DDBJ databases">
        <title>Cohnella phylogeny.</title>
        <authorList>
            <person name="Dunlap C."/>
        </authorList>
    </citation>
    <scope>NUCLEOTIDE SEQUENCE [LARGE SCALE GENOMIC DNA]</scope>
    <source>
        <strain evidence="2 3">DSM 25241</strain>
    </source>
</reference>
<gene>
    <name evidence="2" type="ORF">H7B67_26920</name>
</gene>
<accession>A0A841T0T1</accession>
<dbReference type="RefSeq" id="WP_185122972.1">
    <property type="nucleotide sequence ID" value="NZ_JACJVQ010000024.1"/>
</dbReference>
<evidence type="ECO:0008006" key="4">
    <source>
        <dbReference type="Google" id="ProtNLM"/>
    </source>
</evidence>
<evidence type="ECO:0000256" key="1">
    <source>
        <dbReference type="SAM" id="MobiDB-lite"/>
    </source>
</evidence>
<feature type="region of interest" description="Disordered" evidence="1">
    <location>
        <begin position="105"/>
        <end position="126"/>
    </location>
</feature>
<proteinExistence type="predicted"/>
<keyword evidence="3" id="KW-1185">Reference proteome</keyword>
<comment type="caution">
    <text evidence="2">The sequence shown here is derived from an EMBL/GenBank/DDBJ whole genome shotgun (WGS) entry which is preliminary data.</text>
</comment>
<protein>
    <recommendedName>
        <fullName evidence="4">Histidine kinase</fullName>
    </recommendedName>
</protein>
<evidence type="ECO:0000313" key="3">
    <source>
        <dbReference type="Proteomes" id="UP000535838"/>
    </source>
</evidence>
<dbReference type="Proteomes" id="UP000535838">
    <property type="component" value="Unassembled WGS sequence"/>
</dbReference>
<dbReference type="AlphaFoldDB" id="A0A841T0T1"/>
<dbReference type="EMBL" id="JACJVQ010000024">
    <property type="protein sequence ID" value="MBB6637774.1"/>
    <property type="molecule type" value="Genomic_DNA"/>
</dbReference>
<sequence>MKLGENERLRELAAKLIEMLRLEAEEEEALFRLAGESDASVRQPGRAADGGAAVHKLPSELLGLIGSALSRLDPGGQLSVLLSGRQADGNQAIVIAELGRESIRIAESPAGSQKEREPSPGSIEVDSVAGLGTTFTIRLPEEGLER</sequence>
<name>A0A841T0T1_9BACL</name>
<organism evidence="2 3">
    <name type="scientific">Cohnella thailandensis</name>
    <dbReference type="NCBI Taxonomy" id="557557"/>
    <lineage>
        <taxon>Bacteria</taxon>
        <taxon>Bacillati</taxon>
        <taxon>Bacillota</taxon>
        <taxon>Bacilli</taxon>
        <taxon>Bacillales</taxon>
        <taxon>Paenibacillaceae</taxon>
        <taxon>Cohnella</taxon>
    </lineage>
</organism>
<evidence type="ECO:0000313" key="2">
    <source>
        <dbReference type="EMBL" id="MBB6637774.1"/>
    </source>
</evidence>